<accession>A0A0E9WIT5</accession>
<reference evidence="2" key="1">
    <citation type="submission" date="2014-11" db="EMBL/GenBank/DDBJ databases">
        <authorList>
            <person name="Amaro Gonzalez C."/>
        </authorList>
    </citation>
    <scope>NUCLEOTIDE SEQUENCE</scope>
</reference>
<protein>
    <submittedName>
        <fullName evidence="2">Uncharacterized protein</fullName>
    </submittedName>
</protein>
<feature type="signal peptide" evidence="1">
    <location>
        <begin position="1"/>
        <end position="23"/>
    </location>
</feature>
<name>A0A0E9WIT5_ANGAN</name>
<keyword evidence="1" id="KW-0732">Signal</keyword>
<proteinExistence type="predicted"/>
<evidence type="ECO:0000256" key="1">
    <source>
        <dbReference type="SAM" id="SignalP"/>
    </source>
</evidence>
<evidence type="ECO:0000313" key="2">
    <source>
        <dbReference type="EMBL" id="JAH89490.1"/>
    </source>
</evidence>
<feature type="chain" id="PRO_5002434493" evidence="1">
    <location>
        <begin position="24"/>
        <end position="48"/>
    </location>
</feature>
<organism evidence="2">
    <name type="scientific">Anguilla anguilla</name>
    <name type="common">European freshwater eel</name>
    <name type="synonym">Muraena anguilla</name>
    <dbReference type="NCBI Taxonomy" id="7936"/>
    <lineage>
        <taxon>Eukaryota</taxon>
        <taxon>Metazoa</taxon>
        <taxon>Chordata</taxon>
        <taxon>Craniata</taxon>
        <taxon>Vertebrata</taxon>
        <taxon>Euteleostomi</taxon>
        <taxon>Actinopterygii</taxon>
        <taxon>Neopterygii</taxon>
        <taxon>Teleostei</taxon>
        <taxon>Anguilliformes</taxon>
        <taxon>Anguillidae</taxon>
        <taxon>Anguilla</taxon>
    </lineage>
</organism>
<sequence length="48" mass="5214">MQGFVNALELLLVVGACLLLCDCNFVCPDIDIGETAIAKLLPLLFDFE</sequence>
<reference evidence="2" key="2">
    <citation type="journal article" date="2015" name="Fish Shellfish Immunol.">
        <title>Early steps in the European eel (Anguilla anguilla)-Vibrio vulnificus interaction in the gills: Role of the RtxA13 toxin.</title>
        <authorList>
            <person name="Callol A."/>
            <person name="Pajuelo D."/>
            <person name="Ebbesson L."/>
            <person name="Teles M."/>
            <person name="MacKenzie S."/>
            <person name="Amaro C."/>
        </authorList>
    </citation>
    <scope>NUCLEOTIDE SEQUENCE</scope>
</reference>
<dbReference type="EMBL" id="GBXM01019087">
    <property type="protein sequence ID" value="JAH89490.1"/>
    <property type="molecule type" value="Transcribed_RNA"/>
</dbReference>
<dbReference type="AlphaFoldDB" id="A0A0E9WIT5"/>